<dbReference type="EMBL" id="JAPVER010000020">
    <property type="protein sequence ID" value="MCZ3367240.1"/>
    <property type="molecule type" value="Genomic_DNA"/>
</dbReference>
<accession>A0A9E5DMZ4</accession>
<dbReference type="RefSeq" id="WP_048082493.1">
    <property type="nucleotide sequence ID" value="NZ_JAPVER010000020.1"/>
</dbReference>
<dbReference type="InterPro" id="IPR024196">
    <property type="entry name" value="NiFe_hyd_3_EhaR"/>
</dbReference>
<gene>
    <name evidence="2" type="ORF">O3H35_13265</name>
    <name evidence="1" type="ORF">O3H54_15225</name>
</gene>
<keyword evidence="3" id="KW-1185">Reference proteome</keyword>
<dbReference type="Proteomes" id="UP001068021">
    <property type="component" value="Unassembled WGS sequence"/>
</dbReference>
<proteinExistence type="predicted"/>
<dbReference type="SUPFAM" id="SSF56784">
    <property type="entry name" value="HAD-like"/>
    <property type="match status" value="1"/>
</dbReference>
<evidence type="ECO:0000313" key="3">
    <source>
        <dbReference type="Proteomes" id="UP001068021"/>
    </source>
</evidence>
<dbReference type="AlphaFoldDB" id="A0A9E5DMZ4"/>
<protein>
    <recommendedName>
        <fullName evidence="4">Energy-converting hydrogenase A, subunit R</fullName>
    </recommendedName>
</protein>
<dbReference type="InterPro" id="IPR036412">
    <property type="entry name" value="HAD-like_sf"/>
</dbReference>
<name>A0A9E5DMZ4_9EURY</name>
<sequence>MGRKVFISDCEGPISINDNAFELAGIFIEDGEKFFTVLSKYDDILVDEVKREGYYAGGTLKLIVPFLKAYGATNHSIINFSRENVLLLPGAADTMQFIDSIMPSFIVSTSYEQYIQALCDIIKFPFENTYSTNLDMDAYSINEEDKEKLMEFRNTVMENPDFEVIDKIFWDDIPEMEISKITEKIKPVGGEGKKEAIIDILDRFSFENSDIMYVGDSITDAEPLRFAKEHGGLAISFNGNEYAIKEAEIAIMADNTVITAIIADLFNRFGKDEVINFIKSYMDNTEDAINSYPVNKKLKEAIKQVNLPKIAIVTSENFETLVDESKTFRRLVRGELIGALG</sequence>
<dbReference type="Gene3D" id="3.40.50.1000">
    <property type="entry name" value="HAD superfamily/HAD-like"/>
    <property type="match status" value="1"/>
</dbReference>
<dbReference type="PIRSF" id="PIRSF019370">
    <property type="entry name" value="EhaR"/>
    <property type="match status" value="1"/>
</dbReference>
<comment type="caution">
    <text evidence="1">The sequence shown here is derived from an EMBL/GenBank/DDBJ whole genome shotgun (WGS) entry which is preliminary data.</text>
</comment>
<evidence type="ECO:0008006" key="4">
    <source>
        <dbReference type="Google" id="ProtNLM"/>
    </source>
</evidence>
<organism evidence="1 3">
    <name type="scientific">Methanobacterium veterum</name>
    <dbReference type="NCBI Taxonomy" id="408577"/>
    <lineage>
        <taxon>Archaea</taxon>
        <taxon>Methanobacteriati</taxon>
        <taxon>Methanobacteriota</taxon>
        <taxon>Methanomada group</taxon>
        <taxon>Methanobacteria</taxon>
        <taxon>Methanobacteriales</taxon>
        <taxon>Methanobacteriaceae</taxon>
        <taxon>Methanobacterium</taxon>
    </lineage>
</organism>
<dbReference type="Gene3D" id="1.10.3870.10">
    <property type="entry name" value="AF1437-like domain superfamily"/>
    <property type="match status" value="1"/>
</dbReference>
<dbReference type="InterPro" id="IPR023214">
    <property type="entry name" value="HAD_sf"/>
</dbReference>
<dbReference type="EMBL" id="JAPVES010000030">
    <property type="protein sequence ID" value="MCZ3373612.1"/>
    <property type="molecule type" value="Genomic_DNA"/>
</dbReference>
<dbReference type="Proteomes" id="UP001074446">
    <property type="component" value="Unassembled WGS sequence"/>
</dbReference>
<evidence type="ECO:0000313" key="2">
    <source>
        <dbReference type="EMBL" id="MCZ3373612.1"/>
    </source>
</evidence>
<evidence type="ECO:0000313" key="1">
    <source>
        <dbReference type="EMBL" id="MCZ3367240.1"/>
    </source>
</evidence>
<reference evidence="1" key="1">
    <citation type="submission" date="2022-12" db="EMBL/GenBank/DDBJ databases">
        <title>Reclassification of two methanogenic archaea species isolated from the Kolyma lowland permafrost.</title>
        <authorList>
            <person name="Trubitsyn V.E."/>
            <person name="Rivkina E.M."/>
            <person name="Shcherbakova V.A."/>
        </authorList>
    </citation>
    <scope>NUCLEOTIDE SEQUENCE</scope>
    <source>
        <strain evidence="1">M2</strain>
        <strain evidence="2">MK4</strain>
    </source>
</reference>